<dbReference type="PANTHER" id="PTHR35004">
    <property type="entry name" value="TRANSPOSASE RV3428C-RELATED"/>
    <property type="match status" value="1"/>
</dbReference>
<dbReference type="AlphaFoldDB" id="W1WK57"/>
<reference evidence="2" key="1">
    <citation type="submission" date="2013-12" db="EMBL/GenBank/DDBJ databases">
        <title>A Varibaculum cambriense genome reconstructed from a premature infant gut community with otherwise low bacterial novelty that shifts toward anaerobic metabolism during the third week of life.</title>
        <authorList>
            <person name="Brown C.T."/>
            <person name="Sharon I."/>
            <person name="Thomas B.C."/>
            <person name="Castelle C.J."/>
            <person name="Morowitz M.J."/>
            <person name="Banfield J.F."/>
        </authorList>
    </citation>
    <scope>NUCLEOTIDE SEQUENCE</scope>
</reference>
<protein>
    <submittedName>
        <fullName evidence="2">Integrase catalytic region</fullName>
    </submittedName>
</protein>
<dbReference type="InterPro" id="IPR054353">
    <property type="entry name" value="IstA-like_C"/>
</dbReference>
<dbReference type="PANTHER" id="PTHR35004:SF7">
    <property type="entry name" value="INTEGRASE PROTEIN"/>
    <property type="match status" value="1"/>
</dbReference>
<comment type="caution">
    <text evidence="2">The sequence shown here is derived from an EMBL/GenBank/DDBJ whole genome shotgun (WGS) entry which is preliminary data.</text>
</comment>
<organism evidence="2">
    <name type="scientific">human gut metagenome</name>
    <dbReference type="NCBI Taxonomy" id="408170"/>
    <lineage>
        <taxon>unclassified sequences</taxon>
        <taxon>metagenomes</taxon>
        <taxon>organismal metagenomes</taxon>
    </lineage>
</organism>
<accession>W1WK57</accession>
<gene>
    <name evidence="2" type="ORF">Q604_UNBC18619G0004</name>
</gene>
<evidence type="ECO:0000313" key="2">
    <source>
        <dbReference type="EMBL" id="ETJ18528.1"/>
    </source>
</evidence>
<name>W1WK57_9ZZZZ</name>
<feature type="domain" description="Transposase for insertion sequence element IS21-like C-terminal" evidence="1">
    <location>
        <begin position="105"/>
        <end position="177"/>
    </location>
</feature>
<sequence length="302" mass="35355">MRIAVKKFVSKTEKEPTDELLKLSLYYRFKFRFCNTCSGNEKGHVERSVEVVRCKAFSNKDIFSSLDEANEYLHQVCEKLNNTVQTNSQKSPLDLFLEEKQTLLPTFGKYEAAKMEMLRVDKYSTIMIDLCHYSVPDRLVNKIVKCKIYSNDIIVFWDNEKVAHHKKNHGKFQWVIDINHYITTLMRKPHALLNSSAFNQMNKVLEEIYNKYFTGKEKEFVQLLALVGEVGLDKVEKSISMISKITSTSITIDKIKFVCQKNENIDFYKNYLNDKESKIINNSVNMLNDYTQMLSERKDDVN</sequence>
<proteinExistence type="predicted"/>
<dbReference type="EMBL" id="AZMM01018619">
    <property type="protein sequence ID" value="ETJ18528.1"/>
    <property type="molecule type" value="Genomic_DNA"/>
</dbReference>
<evidence type="ECO:0000259" key="1">
    <source>
        <dbReference type="Pfam" id="PF22483"/>
    </source>
</evidence>
<dbReference type="Pfam" id="PF22483">
    <property type="entry name" value="Mu-transpos_C_2"/>
    <property type="match status" value="1"/>
</dbReference>